<dbReference type="EMBL" id="BRXX01000084">
    <property type="protein sequence ID" value="GMH88665.1"/>
    <property type="molecule type" value="Genomic_DNA"/>
</dbReference>
<dbReference type="CDD" id="cd19179">
    <property type="entry name" value="SET_RBCMT"/>
    <property type="match status" value="1"/>
</dbReference>
<keyword evidence="8" id="KW-1185">Reference proteome</keyword>
<dbReference type="PANTHER" id="PTHR13271">
    <property type="entry name" value="UNCHARACTERIZED PUTATIVE METHYLTRANSFERASE"/>
    <property type="match status" value="1"/>
</dbReference>
<organism evidence="7 8">
    <name type="scientific">Triparma verrucosa</name>
    <dbReference type="NCBI Taxonomy" id="1606542"/>
    <lineage>
        <taxon>Eukaryota</taxon>
        <taxon>Sar</taxon>
        <taxon>Stramenopiles</taxon>
        <taxon>Ochrophyta</taxon>
        <taxon>Bolidophyceae</taxon>
        <taxon>Parmales</taxon>
        <taxon>Triparmaceae</taxon>
        <taxon>Triparma</taxon>
    </lineage>
</organism>
<dbReference type="GO" id="GO:0032259">
    <property type="term" value="P:methylation"/>
    <property type="evidence" value="ECO:0007669"/>
    <property type="project" value="UniProtKB-KW"/>
</dbReference>
<dbReference type="Gene3D" id="3.90.1410.10">
    <property type="entry name" value="set domain protein methyltransferase, domain 1"/>
    <property type="match status" value="1"/>
</dbReference>
<dbReference type="PROSITE" id="PS50280">
    <property type="entry name" value="SET"/>
    <property type="match status" value="1"/>
</dbReference>
<feature type="region of interest" description="Disordered" evidence="4">
    <location>
        <begin position="514"/>
        <end position="560"/>
    </location>
</feature>
<evidence type="ECO:0000313" key="8">
    <source>
        <dbReference type="Proteomes" id="UP001165160"/>
    </source>
</evidence>
<keyword evidence="1" id="KW-0489">Methyltransferase</keyword>
<dbReference type="GO" id="GO:0016279">
    <property type="term" value="F:protein-lysine N-methyltransferase activity"/>
    <property type="evidence" value="ECO:0007669"/>
    <property type="project" value="InterPro"/>
</dbReference>
<evidence type="ECO:0000256" key="5">
    <source>
        <dbReference type="SAM" id="SignalP"/>
    </source>
</evidence>
<evidence type="ECO:0000256" key="2">
    <source>
        <dbReference type="ARBA" id="ARBA00022679"/>
    </source>
</evidence>
<name>A0A9W7BIT2_9STRA</name>
<dbReference type="Pfam" id="PF00856">
    <property type="entry name" value="SET"/>
    <property type="match status" value="1"/>
</dbReference>
<accession>A0A9W7BIT2</accession>
<evidence type="ECO:0000256" key="3">
    <source>
        <dbReference type="ARBA" id="ARBA00022691"/>
    </source>
</evidence>
<evidence type="ECO:0000259" key="6">
    <source>
        <dbReference type="PROSITE" id="PS50280"/>
    </source>
</evidence>
<keyword evidence="5" id="KW-0732">Signal</keyword>
<comment type="caution">
    <text evidence="7">The sequence shown here is derived from an EMBL/GenBank/DDBJ whole genome shotgun (WGS) entry which is preliminary data.</text>
</comment>
<evidence type="ECO:0000256" key="4">
    <source>
        <dbReference type="SAM" id="MobiDB-lite"/>
    </source>
</evidence>
<feature type="domain" description="SET" evidence="6">
    <location>
        <begin position="117"/>
        <end position="346"/>
    </location>
</feature>
<dbReference type="AlphaFoldDB" id="A0A9W7BIT2"/>
<reference evidence="8" key="1">
    <citation type="journal article" date="2023" name="Commun. Biol.">
        <title>Genome analysis of Parmales, the sister group of diatoms, reveals the evolutionary specialization of diatoms from phago-mixotrophs to photoautotrophs.</title>
        <authorList>
            <person name="Ban H."/>
            <person name="Sato S."/>
            <person name="Yoshikawa S."/>
            <person name="Yamada K."/>
            <person name="Nakamura Y."/>
            <person name="Ichinomiya M."/>
            <person name="Sato N."/>
            <person name="Blanc-Mathieu R."/>
            <person name="Endo H."/>
            <person name="Kuwata A."/>
            <person name="Ogata H."/>
        </authorList>
    </citation>
    <scope>NUCLEOTIDE SEQUENCE [LARGE SCALE GENOMIC DNA]</scope>
    <source>
        <strain evidence="8">NIES 3699</strain>
    </source>
</reference>
<dbReference type="SUPFAM" id="SSF82199">
    <property type="entry name" value="SET domain"/>
    <property type="match status" value="1"/>
</dbReference>
<feature type="chain" id="PRO_5040938773" description="SET domain-containing protein" evidence="5">
    <location>
        <begin position="24"/>
        <end position="560"/>
    </location>
</feature>
<dbReference type="SUPFAM" id="SSF81822">
    <property type="entry name" value="RuBisCo LSMT C-terminal, substrate-binding domain"/>
    <property type="match status" value="1"/>
</dbReference>
<gene>
    <name evidence="7" type="ORF">TrVE_jg3280</name>
</gene>
<dbReference type="InterPro" id="IPR044431">
    <property type="entry name" value="SET_RBCMT"/>
</dbReference>
<feature type="signal peptide" evidence="5">
    <location>
        <begin position="1"/>
        <end position="23"/>
    </location>
</feature>
<dbReference type="InterPro" id="IPR036464">
    <property type="entry name" value="Rubisco_LSMT_subst-bd_sf"/>
</dbReference>
<feature type="compositionally biased region" description="Basic and acidic residues" evidence="4">
    <location>
        <begin position="514"/>
        <end position="552"/>
    </location>
</feature>
<dbReference type="PANTHER" id="PTHR13271:SF123">
    <property type="entry name" value="RIBULOSE-1,5-BISPHOSPHATE CARBOXYLASE_OXYGENASE SMALL SUBUNIT N-METHYLTRANSFERASE I-RELATED"/>
    <property type="match status" value="1"/>
</dbReference>
<keyword evidence="2" id="KW-0808">Transferase</keyword>
<evidence type="ECO:0000256" key="1">
    <source>
        <dbReference type="ARBA" id="ARBA00022603"/>
    </source>
</evidence>
<keyword evidence="3" id="KW-0949">S-adenosyl-L-methionine</keyword>
<proteinExistence type="predicted"/>
<dbReference type="Proteomes" id="UP001165160">
    <property type="component" value="Unassembled WGS sequence"/>
</dbReference>
<dbReference type="InterPro" id="IPR001214">
    <property type="entry name" value="SET_dom"/>
</dbReference>
<dbReference type="InterPro" id="IPR015353">
    <property type="entry name" value="Rubisco_LSMT_subst-bd"/>
</dbReference>
<sequence>MTSLKVALCAVIVFLPLSSQFTAQLRPQFRQGCRLIPLLAKSGKDDVTGEGGEKAWSKALEESVTQAPGSGEAELKMKGLLGSPTSPKVTENQNLINWLSSNSVYLSDSSGWSVAPHPLAISTSTIDEVTNESSGRGLLARRSINPGDEIITIPLNLCLTKSNCYEIFESVYPSKITPSTNEYITIALTLIHLKYISPQNEFSPYLSILPSTDSVSPTFTWSDSDLFQLKGSPVTSATTSLKLKLQKEYDTFVLNNNLDVEEFTYDRWLWSFTILFSRAIRLRNLQDGESIALVPYVDLINHSPYSSAFVDAREKGDWLFKTGEEEVILYADRGYRKMEQVYISYGQKGNADLMLLYGFALERNPYNSVDVEVRVSGEMQEEKEEFLRMVGREERVDFQVYADRYPVEMLEYLRLMCMSEEDLGEKKLEDFDYSRTISSANEREALTTVIEAVRMQLEKYPTTEEQDVELIKDKNMFGTLSKQARMAIRHRRNEKRLLKRTIAALEKEIKKRGLEGETRRAGGETRGVELKGDEEKFGEKRGRSGIEDRLEKMGLPVDFR</sequence>
<dbReference type="InterPro" id="IPR050600">
    <property type="entry name" value="SETD3_SETD6_MTase"/>
</dbReference>
<dbReference type="Pfam" id="PF09273">
    <property type="entry name" value="Rubis-subs-bind"/>
    <property type="match status" value="1"/>
</dbReference>
<dbReference type="Gene3D" id="3.90.1420.10">
    <property type="entry name" value="Rubisco LSMT, substrate-binding domain"/>
    <property type="match status" value="1"/>
</dbReference>
<protein>
    <recommendedName>
        <fullName evidence="6">SET domain-containing protein</fullName>
    </recommendedName>
</protein>
<evidence type="ECO:0000313" key="7">
    <source>
        <dbReference type="EMBL" id="GMH88665.1"/>
    </source>
</evidence>
<dbReference type="InterPro" id="IPR046341">
    <property type="entry name" value="SET_dom_sf"/>
</dbReference>